<keyword evidence="3" id="KW-1185">Reference proteome</keyword>
<organism evidence="2 3">
    <name type="scientific">Halovulum marinum</name>
    <dbReference type="NCBI Taxonomy" id="2662447"/>
    <lineage>
        <taxon>Bacteria</taxon>
        <taxon>Pseudomonadati</taxon>
        <taxon>Pseudomonadota</taxon>
        <taxon>Alphaproteobacteria</taxon>
        <taxon>Rhodobacterales</taxon>
        <taxon>Paracoccaceae</taxon>
        <taxon>Halovulum</taxon>
    </lineage>
</organism>
<gene>
    <name evidence="2" type="ORF">GE300_20115</name>
</gene>
<comment type="caution">
    <text evidence="2">The sequence shown here is derived from an EMBL/GenBank/DDBJ whole genome shotgun (WGS) entry which is preliminary data.</text>
</comment>
<evidence type="ECO:0000313" key="3">
    <source>
        <dbReference type="Proteomes" id="UP000474957"/>
    </source>
</evidence>
<dbReference type="EMBL" id="WIND01000028">
    <property type="protein sequence ID" value="MSU91884.1"/>
    <property type="molecule type" value="Genomic_DNA"/>
</dbReference>
<feature type="compositionally biased region" description="Polar residues" evidence="1">
    <location>
        <begin position="64"/>
        <end position="82"/>
    </location>
</feature>
<evidence type="ECO:0000313" key="2">
    <source>
        <dbReference type="EMBL" id="MSU91884.1"/>
    </source>
</evidence>
<dbReference type="Proteomes" id="UP000474957">
    <property type="component" value="Unassembled WGS sequence"/>
</dbReference>
<sequence length="107" mass="11055">MSLLQTIRADALAARKAKAPEAGVLVTLIGEIDTKAKLRPAGSELTDDEVVAVVKKFGRKLPNASRSDCGSPASGTGRSNRSAIFESNAGRAASGTVSARSSRPFIV</sequence>
<feature type="region of interest" description="Disordered" evidence="1">
    <location>
        <begin position="63"/>
        <end position="91"/>
    </location>
</feature>
<dbReference type="AlphaFoldDB" id="A0A6L5Z746"/>
<name>A0A6L5Z746_9RHOB</name>
<dbReference type="RefSeq" id="WP_154449315.1">
    <property type="nucleotide sequence ID" value="NZ_WIND01000028.1"/>
</dbReference>
<accession>A0A6L5Z746</accession>
<proteinExistence type="predicted"/>
<evidence type="ECO:0000256" key="1">
    <source>
        <dbReference type="SAM" id="MobiDB-lite"/>
    </source>
</evidence>
<reference evidence="2 3" key="1">
    <citation type="submission" date="2019-10" db="EMBL/GenBank/DDBJ databases">
        <title>Cognatihalovulum marinum gen. nov. sp. nov., a new member of the family Rhodobacteraceae isolated from deep seawater of the Northwest Indian Ocean.</title>
        <authorList>
            <person name="Ruan C."/>
            <person name="Wang J."/>
            <person name="Zheng X."/>
            <person name="Song L."/>
            <person name="Zhu Y."/>
            <person name="Huang Y."/>
            <person name="Lu Z."/>
            <person name="Du W."/>
            <person name="Huang L."/>
            <person name="Dai X."/>
        </authorList>
    </citation>
    <scope>NUCLEOTIDE SEQUENCE [LARGE SCALE GENOMIC DNA]</scope>
    <source>
        <strain evidence="2 3">2CG4</strain>
    </source>
</reference>
<protein>
    <submittedName>
        <fullName evidence="2">Uncharacterized protein</fullName>
    </submittedName>
</protein>